<dbReference type="EMBL" id="JASUXU010000058">
    <property type="protein sequence ID" value="KAK0313994.1"/>
    <property type="molecule type" value="Genomic_DNA"/>
</dbReference>
<gene>
    <name evidence="4" type="ORF">B0A54_13328</name>
    <name evidence="2" type="ORF">LTR82_013304</name>
    <name evidence="3" type="ORF">LTR91_011408</name>
</gene>
<name>A0A4U0UGN7_9PEZI</name>
<proteinExistence type="predicted"/>
<keyword evidence="6" id="KW-1185">Reference proteome</keyword>
<dbReference type="EMBL" id="JAUJLE010000104">
    <property type="protein sequence ID" value="KAK0982865.1"/>
    <property type="molecule type" value="Genomic_DNA"/>
</dbReference>
<reference evidence="4 5" key="1">
    <citation type="submission" date="2017-03" db="EMBL/GenBank/DDBJ databases">
        <title>Genomes of endolithic fungi from Antarctica.</title>
        <authorList>
            <person name="Coleine C."/>
            <person name="Masonjones S."/>
            <person name="Stajich J.E."/>
        </authorList>
    </citation>
    <scope>NUCLEOTIDE SEQUENCE [LARGE SCALE GENOMIC DNA]</scope>
    <source>
        <strain evidence="4 5">CCFEE 5311</strain>
    </source>
</reference>
<dbReference type="OrthoDB" id="3931328at2759"/>
<dbReference type="Proteomes" id="UP001175353">
    <property type="component" value="Unassembled WGS sequence"/>
</dbReference>
<dbReference type="Proteomes" id="UP000310066">
    <property type="component" value="Unassembled WGS sequence"/>
</dbReference>
<protein>
    <submittedName>
        <fullName evidence="4">Uncharacterized protein</fullName>
    </submittedName>
</protein>
<evidence type="ECO:0000313" key="2">
    <source>
        <dbReference type="EMBL" id="KAK0313994.1"/>
    </source>
</evidence>
<dbReference type="AlphaFoldDB" id="A0A4U0UGN7"/>
<accession>A0A4U0UGN7</accession>
<evidence type="ECO:0000313" key="5">
    <source>
        <dbReference type="Proteomes" id="UP000310066"/>
    </source>
</evidence>
<organism evidence="4 5">
    <name type="scientific">Friedmanniomyces endolithicus</name>
    <dbReference type="NCBI Taxonomy" id="329885"/>
    <lineage>
        <taxon>Eukaryota</taxon>
        <taxon>Fungi</taxon>
        <taxon>Dikarya</taxon>
        <taxon>Ascomycota</taxon>
        <taxon>Pezizomycotina</taxon>
        <taxon>Dothideomycetes</taxon>
        <taxon>Dothideomycetidae</taxon>
        <taxon>Mycosphaerellales</taxon>
        <taxon>Teratosphaeriaceae</taxon>
        <taxon>Friedmanniomyces</taxon>
    </lineage>
</organism>
<comment type="caution">
    <text evidence="4">The sequence shown here is derived from an EMBL/GenBank/DDBJ whole genome shotgun (WGS) entry which is preliminary data.</text>
</comment>
<feature type="region of interest" description="Disordered" evidence="1">
    <location>
        <begin position="89"/>
        <end position="109"/>
    </location>
</feature>
<dbReference type="EMBL" id="NAJP01000077">
    <property type="protein sequence ID" value="TKA34728.1"/>
    <property type="molecule type" value="Genomic_DNA"/>
</dbReference>
<dbReference type="Proteomes" id="UP001168146">
    <property type="component" value="Unassembled WGS sequence"/>
</dbReference>
<reference evidence="3" key="3">
    <citation type="submission" date="2023-06" db="EMBL/GenBank/DDBJ databases">
        <title>Black Yeasts Isolated from many extreme environments.</title>
        <authorList>
            <person name="Coleine C."/>
            <person name="Stajich J.E."/>
            <person name="Selbmann L."/>
        </authorList>
    </citation>
    <scope>NUCLEOTIDE SEQUENCE</scope>
    <source>
        <strain evidence="3">CCFEE 5200</strain>
    </source>
</reference>
<evidence type="ECO:0000313" key="3">
    <source>
        <dbReference type="EMBL" id="KAK0982865.1"/>
    </source>
</evidence>
<feature type="compositionally biased region" description="Low complexity" evidence="1">
    <location>
        <begin position="92"/>
        <end position="109"/>
    </location>
</feature>
<reference evidence="2" key="2">
    <citation type="submission" date="2021-12" db="EMBL/GenBank/DDBJ databases">
        <title>Black yeast isolated from Biological Soil Crust.</title>
        <authorList>
            <person name="Kurbessoian T."/>
        </authorList>
    </citation>
    <scope>NUCLEOTIDE SEQUENCE</scope>
    <source>
        <strain evidence="2">CCFEE 5208</strain>
    </source>
</reference>
<sequence length="146" mass="15709">MPWVYPISFLDWLDDRKDRRKSAAATTTTTTATIEPDVIPTSSTPNTATPSTISFAAFPSRSNATPALDRSLEHDLQIRFGSHGALASVPVSRSGSTAPSASSSSLALPRSLEQRVAMESRSFDLLGEVSLGARVLGERRRSMRMG</sequence>
<evidence type="ECO:0000313" key="6">
    <source>
        <dbReference type="Proteomes" id="UP001175353"/>
    </source>
</evidence>
<evidence type="ECO:0000256" key="1">
    <source>
        <dbReference type="SAM" id="MobiDB-lite"/>
    </source>
</evidence>
<evidence type="ECO:0000313" key="4">
    <source>
        <dbReference type="EMBL" id="TKA34728.1"/>
    </source>
</evidence>